<comment type="similarity">
    <text evidence="1 3">Belongs to the type-B carboxylesterase/lipase family.</text>
</comment>
<evidence type="ECO:0000256" key="1">
    <source>
        <dbReference type="ARBA" id="ARBA00005964"/>
    </source>
</evidence>
<keyword evidence="6" id="KW-1185">Reference proteome</keyword>
<evidence type="ECO:0000313" key="6">
    <source>
        <dbReference type="Proteomes" id="UP000799767"/>
    </source>
</evidence>
<evidence type="ECO:0000256" key="2">
    <source>
        <dbReference type="ARBA" id="ARBA00022801"/>
    </source>
</evidence>
<dbReference type="RefSeq" id="XP_033591811.1">
    <property type="nucleotide sequence ID" value="XM_033735240.1"/>
</dbReference>
<dbReference type="Proteomes" id="UP000799767">
    <property type="component" value="Unassembled WGS sequence"/>
</dbReference>
<protein>
    <recommendedName>
        <fullName evidence="3">Carboxylic ester hydrolase</fullName>
        <ecNumber evidence="3">3.1.1.-</ecNumber>
    </recommendedName>
</protein>
<dbReference type="GeneID" id="54476242"/>
<dbReference type="PANTHER" id="PTHR43142">
    <property type="entry name" value="CARBOXYLIC ESTER HYDROLASE"/>
    <property type="match status" value="1"/>
</dbReference>
<proteinExistence type="inferred from homology"/>
<dbReference type="SUPFAM" id="SSF53474">
    <property type="entry name" value="alpha/beta-Hydrolases"/>
    <property type="match status" value="1"/>
</dbReference>
<dbReference type="Pfam" id="PF00135">
    <property type="entry name" value="COesterase"/>
    <property type="match status" value="1"/>
</dbReference>
<dbReference type="EMBL" id="MU001633">
    <property type="protein sequence ID" value="KAF2485242.1"/>
    <property type="molecule type" value="Genomic_DNA"/>
</dbReference>
<reference evidence="5" key="1">
    <citation type="journal article" date="2020" name="Stud. Mycol.">
        <title>101 Dothideomycetes genomes: a test case for predicting lifestyles and emergence of pathogens.</title>
        <authorList>
            <person name="Haridas S."/>
            <person name="Albert R."/>
            <person name="Binder M."/>
            <person name="Bloem J."/>
            <person name="Labutti K."/>
            <person name="Salamov A."/>
            <person name="Andreopoulos B."/>
            <person name="Baker S."/>
            <person name="Barry K."/>
            <person name="Bills G."/>
            <person name="Bluhm B."/>
            <person name="Cannon C."/>
            <person name="Castanera R."/>
            <person name="Culley D."/>
            <person name="Daum C."/>
            <person name="Ezra D."/>
            <person name="Gonzalez J."/>
            <person name="Henrissat B."/>
            <person name="Kuo A."/>
            <person name="Liang C."/>
            <person name="Lipzen A."/>
            <person name="Lutzoni F."/>
            <person name="Magnuson J."/>
            <person name="Mondo S."/>
            <person name="Nolan M."/>
            <person name="Ohm R."/>
            <person name="Pangilinan J."/>
            <person name="Park H.-J."/>
            <person name="Ramirez L."/>
            <person name="Alfaro M."/>
            <person name="Sun H."/>
            <person name="Tritt A."/>
            <person name="Yoshinaga Y."/>
            <person name="Zwiers L.-H."/>
            <person name="Turgeon B."/>
            <person name="Goodwin S."/>
            <person name="Spatafora J."/>
            <person name="Crous P."/>
            <person name="Grigoriev I."/>
        </authorList>
    </citation>
    <scope>NUCLEOTIDE SEQUENCE</scope>
    <source>
        <strain evidence="5">CBS 113389</strain>
    </source>
</reference>
<dbReference type="AlphaFoldDB" id="A0A6A6PZ04"/>
<accession>A0A6A6PZ04</accession>
<evidence type="ECO:0000259" key="4">
    <source>
        <dbReference type="Pfam" id="PF00135"/>
    </source>
</evidence>
<name>A0A6A6PZ04_9PEZI</name>
<dbReference type="PANTHER" id="PTHR43142:SF4">
    <property type="entry name" value="CARBOXYLIC ESTER HYDROLASE"/>
    <property type="match status" value="1"/>
</dbReference>
<evidence type="ECO:0000256" key="3">
    <source>
        <dbReference type="RuleBase" id="RU361235"/>
    </source>
</evidence>
<dbReference type="Gene3D" id="3.40.50.1820">
    <property type="entry name" value="alpha/beta hydrolase"/>
    <property type="match status" value="1"/>
</dbReference>
<dbReference type="InterPro" id="IPR002018">
    <property type="entry name" value="CarbesteraseB"/>
</dbReference>
<dbReference type="InterPro" id="IPR019826">
    <property type="entry name" value="Carboxylesterase_B_AS"/>
</dbReference>
<keyword evidence="2 3" id="KW-0378">Hydrolase</keyword>
<sequence>MPKQQFHQESFIHAAGEIGYLEGLTISHQTNGARNKPLLQYFGGIPYALPPVGPHRFRKPRPLPDHYRYGTRVSPGRFTHYSATCPQPDGLGPSDRSKWDEDCLQLNIYLPANRQRPAKGWPVFFYIHGGFLQWGGPNMTPEAMTPLLSETALNAIVVMPGYRLNLFGFLSGKELHAEAQADGEASGNMGFWDQRCALEWTAKNIGFFGGDADNITVGGYSAGSHSAFHQLAHELYFVSDEKAVIKRTIMWSNSPGVQPRTPADHQAQFEELLTALRIPLSLTAEEKLAKLRSVSAQELVDVQNKLKISEFRATTDNAFVSADLLANINRGDFGKRMKKRGMKLMNGECRDEHNLYEAWRTPAATFDAVRTRLIGDYPEAVVDKLMLHYCGEGKSLPPGVKGWQDLFGRIYADMQVHHLERGFHRALQLGGLEFGKDVLRYRFNWRAECVDGIFPREWGVTHATDMAIWFWGLDYGEGLLEAEKQFLAPWNKVFAAFVHGDDGEWQTKGVKEVMRLTADGETDVWVDNRWEEGLRLWDFLHASGSAPIKAKL</sequence>
<evidence type="ECO:0000313" key="5">
    <source>
        <dbReference type="EMBL" id="KAF2485242.1"/>
    </source>
</evidence>
<dbReference type="PROSITE" id="PS00122">
    <property type="entry name" value="CARBOXYLESTERASE_B_1"/>
    <property type="match status" value="1"/>
</dbReference>
<feature type="domain" description="Carboxylesterase type B" evidence="4">
    <location>
        <begin position="19"/>
        <end position="502"/>
    </location>
</feature>
<dbReference type="EC" id="3.1.1.-" evidence="3"/>
<dbReference type="GO" id="GO:0016787">
    <property type="term" value="F:hydrolase activity"/>
    <property type="evidence" value="ECO:0007669"/>
    <property type="project" value="UniProtKB-KW"/>
</dbReference>
<organism evidence="5 6">
    <name type="scientific">Neohortaea acidophila</name>
    <dbReference type="NCBI Taxonomy" id="245834"/>
    <lineage>
        <taxon>Eukaryota</taxon>
        <taxon>Fungi</taxon>
        <taxon>Dikarya</taxon>
        <taxon>Ascomycota</taxon>
        <taxon>Pezizomycotina</taxon>
        <taxon>Dothideomycetes</taxon>
        <taxon>Dothideomycetidae</taxon>
        <taxon>Mycosphaerellales</taxon>
        <taxon>Teratosphaeriaceae</taxon>
        <taxon>Neohortaea</taxon>
    </lineage>
</organism>
<gene>
    <name evidence="5" type="ORF">BDY17DRAFT_308673</name>
</gene>
<dbReference type="InterPro" id="IPR029058">
    <property type="entry name" value="AB_hydrolase_fold"/>
</dbReference>
<dbReference type="OrthoDB" id="6846267at2759"/>